<dbReference type="Proteomes" id="UP000708208">
    <property type="component" value="Unassembled WGS sequence"/>
</dbReference>
<sequence>MAAPPGSTTAGVFNTGIMLVEEQKVALHLNPSNEPPIRIESSKIQDPTDIHADEEGTIQELHEHIQAKIKSDENDKKISSFIWPITGVARSGKTQFARKYVYKHKHEYAHCLWVDASTVEKARESFLDIENELTTSGITNMKQNASVENVYNFTFAKHCLIVFDDIDCGTNLMETNFGKEFFPKTLKTVWKKPAIIVTSKNREWERHGNCRTSWSRWRPSFIDKEDIGYRDPIETFVGRDNVLQTIHDTLKKVNDNENSTIWSRLIILTGMPGIGKSETARKYVSKWRGSYEHFIWITAKSRKFLHDSFLKVSTEHNLTLNNSEIQTKTKDLAREVYKNLCQKTLLIVFDGANSWDSEDENGIKQFLPMDINPGWKIPDIIVTSRNRKWGVGNVIEIEELRFEECHHLLTCGLDPHKCTDTWIVSFLVYWRYGGLPTVAQQFVLNYDRITSDNHLSAFKEYFKAICNYKNFLDSPPLETELQANIFSSLEDVFQDLRRIQFGIYALECLDVMVLLYPANIPTNLIRSLLEKQESANVTLGLNLLHKYCLITMYESFCKIHPVVQLVRNAANKKSQLAPNNSTTEKDIAETFLIILKKQFETIANSGENSPKVDITPYINNAMALASRECLDSRDPRNGECLREEIFSQVERFSELEFRVVFKPTDFRANSFNAIHAKKPKPPPPKINAEGKTLFITIYCNILVLYCI</sequence>
<accession>A0A8J2LE67</accession>
<reference evidence="2" key="1">
    <citation type="submission" date="2021-06" db="EMBL/GenBank/DDBJ databases">
        <authorList>
            <person name="Hodson N. C."/>
            <person name="Mongue J. A."/>
            <person name="Jaron S. K."/>
        </authorList>
    </citation>
    <scope>NUCLEOTIDE SEQUENCE</scope>
</reference>
<evidence type="ECO:0000313" key="2">
    <source>
        <dbReference type="EMBL" id="CAG7829973.1"/>
    </source>
</evidence>
<evidence type="ECO:0000259" key="1">
    <source>
        <dbReference type="Pfam" id="PF00931"/>
    </source>
</evidence>
<dbReference type="AlphaFoldDB" id="A0A8J2LE67"/>
<dbReference type="PANTHER" id="PTHR36766">
    <property type="entry name" value="PLANT BROAD-SPECTRUM MILDEW RESISTANCE PROTEIN RPW8"/>
    <property type="match status" value="1"/>
</dbReference>
<feature type="domain" description="NB-ARC" evidence="1">
    <location>
        <begin position="244"/>
        <end position="409"/>
    </location>
</feature>
<dbReference type="Pfam" id="PF00931">
    <property type="entry name" value="NB-ARC"/>
    <property type="match status" value="2"/>
</dbReference>
<feature type="non-terminal residue" evidence="2">
    <location>
        <position position="1"/>
    </location>
</feature>
<protein>
    <recommendedName>
        <fullName evidence="1">NB-ARC domain-containing protein</fullName>
    </recommendedName>
</protein>
<proteinExistence type="predicted"/>
<keyword evidence="3" id="KW-1185">Reference proteome</keyword>
<evidence type="ECO:0000313" key="3">
    <source>
        <dbReference type="Proteomes" id="UP000708208"/>
    </source>
</evidence>
<dbReference type="OrthoDB" id="7617259at2759"/>
<name>A0A8J2LE67_9HEXA</name>
<dbReference type="GO" id="GO:0043531">
    <property type="term" value="F:ADP binding"/>
    <property type="evidence" value="ECO:0007669"/>
    <property type="project" value="InterPro"/>
</dbReference>
<dbReference type="EMBL" id="CAJVCH010553648">
    <property type="protein sequence ID" value="CAG7829973.1"/>
    <property type="molecule type" value="Genomic_DNA"/>
</dbReference>
<comment type="caution">
    <text evidence="2">The sequence shown here is derived from an EMBL/GenBank/DDBJ whole genome shotgun (WGS) entry which is preliminary data.</text>
</comment>
<dbReference type="PANTHER" id="PTHR36766:SF30">
    <property type="entry name" value="TIR-NBS TYPE DISEASE RESISTANCE PROTEIN-RELATED"/>
    <property type="match status" value="1"/>
</dbReference>
<gene>
    <name evidence="2" type="ORF">AFUS01_LOCUS39803</name>
</gene>
<organism evidence="2 3">
    <name type="scientific">Allacma fusca</name>
    <dbReference type="NCBI Taxonomy" id="39272"/>
    <lineage>
        <taxon>Eukaryota</taxon>
        <taxon>Metazoa</taxon>
        <taxon>Ecdysozoa</taxon>
        <taxon>Arthropoda</taxon>
        <taxon>Hexapoda</taxon>
        <taxon>Collembola</taxon>
        <taxon>Symphypleona</taxon>
        <taxon>Sminthuridae</taxon>
        <taxon>Allacma</taxon>
    </lineage>
</organism>
<feature type="domain" description="NB-ARC" evidence="1">
    <location>
        <begin position="65"/>
        <end position="167"/>
    </location>
</feature>
<dbReference type="InterPro" id="IPR002182">
    <property type="entry name" value="NB-ARC"/>
</dbReference>